<protein>
    <submittedName>
        <fullName evidence="2">Hypothetical conserved protein</fullName>
    </submittedName>
</protein>
<proteinExistence type="predicted"/>
<dbReference type="Proteomes" id="UP000243679">
    <property type="component" value="Chromosome"/>
</dbReference>
<dbReference type="Pfam" id="PF09903">
    <property type="entry name" value="DUF2130"/>
    <property type="match status" value="1"/>
</dbReference>
<feature type="coiled-coil region" evidence="1">
    <location>
        <begin position="36"/>
        <end position="191"/>
    </location>
</feature>
<accession>A0A1Q2SL34</accession>
<reference evidence="2 3" key="1">
    <citation type="journal article" date="2017" name="ISME J.">
        <title>An acid-tolerant ammonia-oxidizing ?-proteobacterium from soil.</title>
        <authorList>
            <person name="Hayatsu M."/>
            <person name="Tago K."/>
            <person name="Uchiyama I."/>
            <person name="Toyoda A."/>
            <person name="Wang Y."/>
            <person name="Shimomura Y."/>
            <person name="Okubo T."/>
            <person name="Kurisu F."/>
            <person name="Hirono Y."/>
            <person name="Nonaka K."/>
            <person name="Akiyama H."/>
            <person name="Itoh T."/>
            <person name="Takami H."/>
        </authorList>
    </citation>
    <scope>NUCLEOTIDE SEQUENCE [LARGE SCALE GENOMIC DNA]</scope>
    <source>
        <strain evidence="2 3">TAO100</strain>
    </source>
</reference>
<keyword evidence="1" id="KW-0175">Coiled coil</keyword>
<name>A0A1Q2SL34_9GAMM</name>
<gene>
    <name evidence="2" type="ORF">TAO_0481</name>
</gene>
<sequence>MSLEKGTINCPKCSTEINVDTMLRHQLEREISNTYKAQWDQERQAYEKKVADLNQTRTELEAQKQQLDTTIQANVSKQLQLEKQKIETELRKTMADETADSTRSLQEELTKKTEQVKELNKAKADISKLMREKDELRSEIESEAERKLTEALQNEREKIQKALESNIELKLLEKEKLITQLTDQLKEAHRKAEQGSVQAQGEAQEIAIEKWLSEEFPFDTVEEVKKGARGADCIHRVNTQRCQNVGAIYYESKRTKEFQPSWIAKFKDDLRANGATFGVIVTETMPKDMERLGQKEGIWICTYEEFKGLSRVLRESVIQLHTAFAFQENKGDKMSMIYDYITSTEFRLQIEAIVEGFSQLQSGLANEKRQMETLWKKREKEIERVLQSTTHMYGAIRGIAGNAVQTVPQLEFNDSLIP</sequence>
<dbReference type="EMBL" id="AP014836">
    <property type="protein sequence ID" value="BAW79851.1"/>
    <property type="molecule type" value="Genomic_DNA"/>
</dbReference>
<dbReference type="RefSeq" id="WP_096526458.1">
    <property type="nucleotide sequence ID" value="NZ_AP014836.1"/>
</dbReference>
<organism evidence="2 3">
    <name type="scientific">Candidatus Nitrosoglobus terrae</name>
    <dbReference type="NCBI Taxonomy" id="1630141"/>
    <lineage>
        <taxon>Bacteria</taxon>
        <taxon>Pseudomonadati</taxon>
        <taxon>Pseudomonadota</taxon>
        <taxon>Gammaproteobacteria</taxon>
        <taxon>Chromatiales</taxon>
        <taxon>Chromatiaceae</taxon>
        <taxon>Candidatus Nitrosoglobus</taxon>
    </lineage>
</organism>
<evidence type="ECO:0000313" key="2">
    <source>
        <dbReference type="EMBL" id="BAW79851.1"/>
    </source>
</evidence>
<dbReference type="KEGG" id="ntt:TAO_0481"/>
<dbReference type="InterPro" id="IPR019219">
    <property type="entry name" value="DUF2130"/>
</dbReference>
<evidence type="ECO:0000313" key="3">
    <source>
        <dbReference type="Proteomes" id="UP000243679"/>
    </source>
</evidence>
<evidence type="ECO:0000256" key="1">
    <source>
        <dbReference type="SAM" id="Coils"/>
    </source>
</evidence>
<keyword evidence="3" id="KW-1185">Reference proteome</keyword>
<dbReference type="OrthoDB" id="9765972at2"/>
<dbReference type="AlphaFoldDB" id="A0A1Q2SL34"/>